<dbReference type="Proteomes" id="UP000824099">
    <property type="component" value="Unassembled WGS sequence"/>
</dbReference>
<gene>
    <name evidence="2" type="ORF">IAB06_03575</name>
</gene>
<evidence type="ECO:0000256" key="1">
    <source>
        <dbReference type="SAM" id="Phobius"/>
    </source>
</evidence>
<reference evidence="2" key="1">
    <citation type="submission" date="2020-10" db="EMBL/GenBank/DDBJ databases">
        <authorList>
            <person name="Gilroy R."/>
        </authorList>
    </citation>
    <scope>NUCLEOTIDE SEQUENCE</scope>
    <source>
        <strain evidence="2">CHK160-1198</strain>
    </source>
</reference>
<dbReference type="AlphaFoldDB" id="A0A9D1MPZ8"/>
<feature type="transmembrane region" description="Helical" evidence="1">
    <location>
        <begin position="75"/>
        <end position="93"/>
    </location>
</feature>
<sequence length="108" mass="11833">MPQKLGHCSYKFLAGIILYPIRMVQGVIIVGEVGYKMIGNYQNYGGFNEKFLKASASDAFTVIGLDKATGTATQMNAPAIVIVTIGSIVYTFVNEKITDYKNDLKKSE</sequence>
<evidence type="ECO:0000313" key="3">
    <source>
        <dbReference type="Proteomes" id="UP000824099"/>
    </source>
</evidence>
<keyword evidence="1" id="KW-1133">Transmembrane helix</keyword>
<evidence type="ECO:0000313" key="2">
    <source>
        <dbReference type="EMBL" id="HIU64107.1"/>
    </source>
</evidence>
<protein>
    <submittedName>
        <fullName evidence="2">Uncharacterized protein</fullName>
    </submittedName>
</protein>
<keyword evidence="1" id="KW-0472">Membrane</keyword>
<name>A0A9D1MPZ8_9FIRM</name>
<dbReference type="EMBL" id="DVNI01000051">
    <property type="protein sequence ID" value="HIU64107.1"/>
    <property type="molecule type" value="Genomic_DNA"/>
</dbReference>
<reference evidence="2" key="2">
    <citation type="journal article" date="2021" name="PeerJ">
        <title>Extensive microbial diversity within the chicken gut microbiome revealed by metagenomics and culture.</title>
        <authorList>
            <person name="Gilroy R."/>
            <person name="Ravi A."/>
            <person name="Getino M."/>
            <person name="Pursley I."/>
            <person name="Horton D.L."/>
            <person name="Alikhan N.F."/>
            <person name="Baker D."/>
            <person name="Gharbi K."/>
            <person name="Hall N."/>
            <person name="Watson M."/>
            <person name="Adriaenssens E.M."/>
            <person name="Foster-Nyarko E."/>
            <person name="Jarju S."/>
            <person name="Secka A."/>
            <person name="Antonio M."/>
            <person name="Oren A."/>
            <person name="Chaudhuri R.R."/>
            <person name="La Ragione R."/>
            <person name="Hildebrand F."/>
            <person name="Pallen M.J."/>
        </authorList>
    </citation>
    <scope>NUCLEOTIDE SEQUENCE</scope>
    <source>
        <strain evidence="2">CHK160-1198</strain>
    </source>
</reference>
<proteinExistence type="predicted"/>
<feature type="transmembrane region" description="Helical" evidence="1">
    <location>
        <begin position="12"/>
        <end position="31"/>
    </location>
</feature>
<comment type="caution">
    <text evidence="2">The sequence shown here is derived from an EMBL/GenBank/DDBJ whole genome shotgun (WGS) entry which is preliminary data.</text>
</comment>
<organism evidence="2 3">
    <name type="scientific">Candidatus Avacidaminococcus intestinavium</name>
    <dbReference type="NCBI Taxonomy" id="2840684"/>
    <lineage>
        <taxon>Bacteria</taxon>
        <taxon>Bacillati</taxon>
        <taxon>Bacillota</taxon>
        <taxon>Negativicutes</taxon>
        <taxon>Acidaminococcales</taxon>
        <taxon>Acidaminococcaceae</taxon>
        <taxon>Acidaminococcaceae incertae sedis</taxon>
        <taxon>Candidatus Avacidaminococcus</taxon>
    </lineage>
</organism>
<keyword evidence="1" id="KW-0812">Transmembrane</keyword>
<accession>A0A9D1MPZ8</accession>